<evidence type="ECO:0008006" key="3">
    <source>
        <dbReference type="Google" id="ProtNLM"/>
    </source>
</evidence>
<name>A0A8J2RTW7_9CRUS</name>
<comment type="caution">
    <text evidence="1">The sequence shown here is derived from an EMBL/GenBank/DDBJ whole genome shotgun (WGS) entry which is preliminary data.</text>
</comment>
<dbReference type="Proteomes" id="UP000789390">
    <property type="component" value="Unassembled WGS sequence"/>
</dbReference>
<sequence length="114" mass="13060">MLHQVPEQVSSAVQNPEIKFDNFRKLFDEDAGILVLQMVETKKHINNHICYCNKPVNEDGGILCNSCLLLCHRKCEKLTPGEVIKIVYDSSKCENCSGKLDLMLFKESIDKIRY</sequence>
<keyword evidence="2" id="KW-1185">Reference proteome</keyword>
<reference evidence="1" key="1">
    <citation type="submission" date="2021-11" db="EMBL/GenBank/DDBJ databases">
        <authorList>
            <person name="Schell T."/>
        </authorList>
    </citation>
    <scope>NUCLEOTIDE SEQUENCE</scope>
    <source>
        <strain evidence="1">M5</strain>
    </source>
</reference>
<dbReference type="AlphaFoldDB" id="A0A8J2RTW7"/>
<protein>
    <recommendedName>
        <fullName evidence="3">Zinc finger PHD-type domain-containing protein</fullName>
    </recommendedName>
</protein>
<dbReference type="InterPro" id="IPR011011">
    <property type="entry name" value="Znf_FYVE_PHD"/>
</dbReference>
<evidence type="ECO:0000313" key="2">
    <source>
        <dbReference type="Proteomes" id="UP000789390"/>
    </source>
</evidence>
<proteinExistence type="predicted"/>
<dbReference type="EMBL" id="CAKKLH010000157">
    <property type="protein sequence ID" value="CAH0104774.1"/>
    <property type="molecule type" value="Genomic_DNA"/>
</dbReference>
<organism evidence="1 2">
    <name type="scientific">Daphnia galeata</name>
    <dbReference type="NCBI Taxonomy" id="27404"/>
    <lineage>
        <taxon>Eukaryota</taxon>
        <taxon>Metazoa</taxon>
        <taxon>Ecdysozoa</taxon>
        <taxon>Arthropoda</taxon>
        <taxon>Crustacea</taxon>
        <taxon>Branchiopoda</taxon>
        <taxon>Diplostraca</taxon>
        <taxon>Cladocera</taxon>
        <taxon>Anomopoda</taxon>
        <taxon>Daphniidae</taxon>
        <taxon>Daphnia</taxon>
    </lineage>
</organism>
<dbReference type="SUPFAM" id="SSF57903">
    <property type="entry name" value="FYVE/PHD zinc finger"/>
    <property type="match status" value="1"/>
</dbReference>
<evidence type="ECO:0000313" key="1">
    <source>
        <dbReference type="EMBL" id="CAH0104774.1"/>
    </source>
</evidence>
<gene>
    <name evidence="1" type="ORF">DGAL_LOCUS7700</name>
</gene>
<accession>A0A8J2RTW7</accession>